<keyword evidence="1" id="KW-1133">Transmembrane helix</keyword>
<keyword evidence="3" id="KW-0808">Transferase</keyword>
<dbReference type="InterPro" id="IPR050640">
    <property type="entry name" value="Bact_2-comp_sensor_kinase"/>
</dbReference>
<dbReference type="Pfam" id="PF06580">
    <property type="entry name" value="His_kinase"/>
    <property type="match status" value="1"/>
</dbReference>
<organism evidence="3 4">
    <name type="scientific">Winogradskyella immobilis</name>
    <dbReference type="NCBI Taxonomy" id="2816852"/>
    <lineage>
        <taxon>Bacteria</taxon>
        <taxon>Pseudomonadati</taxon>
        <taxon>Bacteroidota</taxon>
        <taxon>Flavobacteriia</taxon>
        <taxon>Flavobacteriales</taxon>
        <taxon>Flavobacteriaceae</taxon>
        <taxon>Winogradskyella</taxon>
    </lineage>
</organism>
<dbReference type="PANTHER" id="PTHR34220">
    <property type="entry name" value="SENSOR HISTIDINE KINASE YPDA"/>
    <property type="match status" value="1"/>
</dbReference>
<feature type="transmembrane region" description="Helical" evidence="1">
    <location>
        <begin position="7"/>
        <end position="28"/>
    </location>
</feature>
<name>A0ABS8EK54_9FLAO</name>
<evidence type="ECO:0000313" key="3">
    <source>
        <dbReference type="EMBL" id="MCC1483538.1"/>
    </source>
</evidence>
<dbReference type="Proteomes" id="UP000778797">
    <property type="component" value="Unassembled WGS sequence"/>
</dbReference>
<feature type="transmembrane region" description="Helical" evidence="1">
    <location>
        <begin position="34"/>
        <end position="53"/>
    </location>
</feature>
<accession>A0ABS8EK54</accession>
<reference evidence="4" key="2">
    <citation type="submission" date="2023-07" db="EMBL/GenBank/DDBJ databases">
        <title>Genome of Winogradskyella sp. E313.</title>
        <authorList>
            <person name="Zhou Y."/>
        </authorList>
    </citation>
    <scope>NUCLEOTIDE SEQUENCE [LARGE SCALE GENOMIC DNA]</scope>
    <source>
        <strain evidence="4">E313</strain>
    </source>
</reference>
<sequence length="253" mass="29867">MKTFIKSYWSLVVMMTLLIIVLIINIQADFRINLFLFIFLFFGFVFLFQWLYLKKKTSQLQAMQIQSELDLLKSQIDPHFYFNTLNNLYGLAKRKSDQTPEAILKLSQVMRYVIYKGKESKVSLEEEIDYLENYIELQQLRTNKDIKIDFKKNIFINHVEIAPLLLIIPLENAFKHGVDTVLNDAYIDIILIADESKIQLEITNNFEIDSANEFTGIGLENLKKRLQLIYKDQHELKVTKNNGIYKFDLLIHQ</sequence>
<protein>
    <submittedName>
        <fullName evidence="3">Sensor histidine kinase</fullName>
    </submittedName>
</protein>
<keyword evidence="1" id="KW-0812">Transmembrane</keyword>
<dbReference type="InterPro" id="IPR036890">
    <property type="entry name" value="HATPase_C_sf"/>
</dbReference>
<dbReference type="GO" id="GO:0016301">
    <property type="term" value="F:kinase activity"/>
    <property type="evidence" value="ECO:0007669"/>
    <property type="project" value="UniProtKB-KW"/>
</dbReference>
<comment type="caution">
    <text evidence="3">The sequence shown here is derived from an EMBL/GenBank/DDBJ whole genome shotgun (WGS) entry which is preliminary data.</text>
</comment>
<evidence type="ECO:0000256" key="1">
    <source>
        <dbReference type="SAM" id="Phobius"/>
    </source>
</evidence>
<reference evidence="4" key="1">
    <citation type="submission" date="2021-03" db="EMBL/GenBank/DDBJ databases">
        <title>Genome of Cognatishimia sp. F0-27.</title>
        <authorList>
            <person name="Ping X."/>
        </authorList>
    </citation>
    <scope>NUCLEOTIDE SEQUENCE [LARGE SCALE GENOMIC DNA]</scope>
    <source>
        <strain evidence="4">E313</strain>
    </source>
</reference>
<dbReference type="RefSeq" id="WP_227475991.1">
    <property type="nucleotide sequence ID" value="NZ_JAFMPT010000003.1"/>
</dbReference>
<gene>
    <name evidence="3" type="ORF">J1C55_02950</name>
</gene>
<proteinExistence type="predicted"/>
<evidence type="ECO:0000259" key="2">
    <source>
        <dbReference type="Pfam" id="PF06580"/>
    </source>
</evidence>
<evidence type="ECO:0000313" key="4">
    <source>
        <dbReference type="Proteomes" id="UP000778797"/>
    </source>
</evidence>
<dbReference type="InterPro" id="IPR010559">
    <property type="entry name" value="Sig_transdc_His_kin_internal"/>
</dbReference>
<dbReference type="PANTHER" id="PTHR34220:SF7">
    <property type="entry name" value="SENSOR HISTIDINE KINASE YPDA"/>
    <property type="match status" value="1"/>
</dbReference>
<dbReference type="Gene3D" id="3.30.565.10">
    <property type="entry name" value="Histidine kinase-like ATPase, C-terminal domain"/>
    <property type="match status" value="1"/>
</dbReference>
<feature type="domain" description="Signal transduction histidine kinase internal region" evidence="2">
    <location>
        <begin position="68"/>
        <end position="144"/>
    </location>
</feature>
<keyword evidence="4" id="KW-1185">Reference proteome</keyword>
<dbReference type="EMBL" id="JAFMPT010000003">
    <property type="protein sequence ID" value="MCC1483538.1"/>
    <property type="molecule type" value="Genomic_DNA"/>
</dbReference>
<keyword evidence="3" id="KW-0418">Kinase</keyword>
<keyword evidence="1" id="KW-0472">Membrane</keyword>